<dbReference type="Pfam" id="PF00953">
    <property type="entry name" value="Glycos_transf_4"/>
    <property type="match status" value="1"/>
</dbReference>
<keyword evidence="12" id="KW-0460">Magnesium</keyword>
<evidence type="ECO:0000256" key="5">
    <source>
        <dbReference type="ARBA" id="ARBA00022692"/>
    </source>
</evidence>
<evidence type="ECO:0000256" key="6">
    <source>
        <dbReference type="ARBA" id="ARBA00022960"/>
    </source>
</evidence>
<keyword evidence="15" id="KW-1185">Reference proteome</keyword>
<proteinExistence type="inferred from homology"/>
<keyword evidence="5 12" id="KW-0812">Transmembrane</keyword>
<reference evidence="14 15" key="1">
    <citation type="submission" date="2024-01" db="EMBL/GenBank/DDBJ databases">
        <authorList>
            <person name="Kunselman E."/>
        </authorList>
    </citation>
    <scope>NUCLEOTIDE SEQUENCE [LARGE SCALE GENOMIC DNA]</scope>
    <source>
        <strain evidence="14">2 abalone samples</strain>
    </source>
</reference>
<comment type="pathway">
    <text evidence="12">Cell wall biogenesis; peptidoglycan biosynthesis.</text>
</comment>
<feature type="transmembrane region" description="Helical" evidence="12">
    <location>
        <begin position="117"/>
        <end position="134"/>
    </location>
</feature>
<evidence type="ECO:0000256" key="9">
    <source>
        <dbReference type="ARBA" id="ARBA00023136"/>
    </source>
</evidence>
<evidence type="ECO:0000256" key="10">
    <source>
        <dbReference type="ARBA" id="ARBA00023306"/>
    </source>
</evidence>
<dbReference type="PANTHER" id="PTHR22926">
    <property type="entry name" value="PHOSPHO-N-ACETYLMURAMOYL-PENTAPEPTIDE-TRANSFERASE"/>
    <property type="match status" value="1"/>
</dbReference>
<feature type="transmembrane region" description="Helical" evidence="12">
    <location>
        <begin position="250"/>
        <end position="273"/>
    </location>
</feature>
<name>A0ABM9N8W4_9RICK</name>
<dbReference type="PROSITE" id="PS01348">
    <property type="entry name" value="MRAY_2"/>
    <property type="match status" value="1"/>
</dbReference>
<accession>A0ABM9N8W4</accession>
<feature type="transmembrane region" description="Helical" evidence="12">
    <location>
        <begin position="80"/>
        <end position="97"/>
    </location>
</feature>
<evidence type="ECO:0000256" key="8">
    <source>
        <dbReference type="ARBA" id="ARBA00022989"/>
    </source>
</evidence>
<evidence type="ECO:0000256" key="1">
    <source>
        <dbReference type="ARBA" id="ARBA00004141"/>
    </source>
</evidence>
<dbReference type="HAMAP" id="MF_00038">
    <property type="entry name" value="MraY"/>
    <property type="match status" value="1"/>
</dbReference>
<dbReference type="RefSeq" id="WP_338364481.1">
    <property type="nucleotide sequence ID" value="NZ_CAWVOK010000026.1"/>
</dbReference>
<keyword evidence="9 12" id="KW-0472">Membrane</keyword>
<comment type="function">
    <text evidence="12">Catalyzes the initial step of the lipid cycle reactions in the biosynthesis of the cell wall peptidoglycan: transfers peptidoglycan precursor phospho-MurNAc-pentapeptide from UDP-MurNAc-pentapeptide onto the lipid carrier undecaprenyl phosphate, yielding undecaprenyl-pyrophosphoryl-MurNAc-pentapeptide, known as lipid I.</text>
</comment>
<dbReference type="Proteomes" id="UP001314181">
    <property type="component" value="Unassembled WGS sequence"/>
</dbReference>
<keyword evidence="10 12" id="KW-0131">Cell cycle</keyword>
<comment type="subcellular location">
    <subcellularLocation>
        <location evidence="12">Cell membrane</location>
        <topology evidence="12">Multi-pass membrane protein</topology>
    </subcellularLocation>
    <subcellularLocation>
        <location evidence="1">Membrane</location>
        <topology evidence="1">Multi-pass membrane protein</topology>
    </subcellularLocation>
</comment>
<keyword evidence="8 12" id="KW-1133">Transmembrane helix</keyword>
<feature type="transmembrane region" description="Helical" evidence="12">
    <location>
        <begin position="174"/>
        <end position="192"/>
    </location>
</feature>
<evidence type="ECO:0000256" key="7">
    <source>
        <dbReference type="ARBA" id="ARBA00022984"/>
    </source>
</evidence>
<dbReference type="InterPro" id="IPR000715">
    <property type="entry name" value="Glycosyl_transferase_4"/>
</dbReference>
<dbReference type="EC" id="2.7.8.13" evidence="12 13"/>
<keyword evidence="4 12" id="KW-0808">Transferase</keyword>
<dbReference type="CDD" id="cd06852">
    <property type="entry name" value="GT_MraY"/>
    <property type="match status" value="1"/>
</dbReference>
<evidence type="ECO:0000256" key="11">
    <source>
        <dbReference type="ARBA" id="ARBA00023316"/>
    </source>
</evidence>
<sequence length="323" mass="35542">MLVSGVHFFTAILTSTTLGLISGPLVIEKLKLYNPTGNPIRIDGPKSHIISKKNTPAMGGIIILFALILSSLAFVKLNPMTTIVLFTTIAYAFIGGMDDIKKITLKTSTGISARHKLIMQALASMPAAIFFAYINKYIVIFPFGLVAYLSYFYILYAMIIIVSVVNAVNLTDGLDGLVSVPLIIAVSCFAFFSYTTENINICILGACFIGSIIAFLWFNAYPAKIFMGDMGSLAAGGFLSTIALTSKKEILLIPICAIFIVEVCSVIIQVSVYKKTKKRFFLMAPIHHHFEQKGIHEVTIVKRFWLISLLCAIASIIIWYYGY</sequence>
<feature type="transmembrane region" description="Helical" evidence="12">
    <location>
        <begin position="140"/>
        <end position="162"/>
    </location>
</feature>
<dbReference type="GO" id="GO:0016740">
    <property type="term" value="F:transferase activity"/>
    <property type="evidence" value="ECO:0007669"/>
    <property type="project" value="UniProtKB-KW"/>
</dbReference>
<comment type="similarity">
    <text evidence="2 12">Belongs to the glycosyltransferase 4 family. MraY subfamily.</text>
</comment>
<protein>
    <recommendedName>
        <fullName evidence="12 13">Phospho-N-acetylmuramoyl-pentapeptide-transferase</fullName>
        <ecNumber evidence="12 13">2.7.8.13</ecNumber>
    </recommendedName>
    <alternativeName>
        <fullName evidence="12">UDP-MurNAc-pentapeptide phosphotransferase</fullName>
    </alternativeName>
</protein>
<dbReference type="InterPro" id="IPR018480">
    <property type="entry name" value="PNAcMuramoyl-5peptid_Trfase_CS"/>
</dbReference>
<comment type="caution">
    <text evidence="14">The sequence shown here is derived from an EMBL/GenBank/DDBJ whole genome shotgun (WGS) entry which is preliminary data.</text>
</comment>
<keyword evidence="11 12" id="KW-0961">Cell wall biogenesis/degradation</keyword>
<dbReference type="EMBL" id="CAWVOK010000026">
    <property type="protein sequence ID" value="CAK8163350.1"/>
    <property type="molecule type" value="Genomic_DNA"/>
</dbReference>
<feature type="transmembrane region" description="Helical" evidence="12">
    <location>
        <begin position="56"/>
        <end position="74"/>
    </location>
</feature>
<evidence type="ECO:0000256" key="2">
    <source>
        <dbReference type="ARBA" id="ARBA00005583"/>
    </source>
</evidence>
<comment type="cofactor">
    <cofactor evidence="12">
        <name>Mg(2+)</name>
        <dbReference type="ChEBI" id="CHEBI:18420"/>
    </cofactor>
</comment>
<keyword evidence="6 12" id="KW-0133">Cell shape</keyword>
<dbReference type="NCBIfam" id="TIGR00445">
    <property type="entry name" value="mraY"/>
    <property type="match status" value="1"/>
</dbReference>
<evidence type="ECO:0000256" key="12">
    <source>
        <dbReference type="HAMAP-Rule" id="MF_00038"/>
    </source>
</evidence>
<keyword evidence="7 12" id="KW-0573">Peptidoglycan synthesis</keyword>
<keyword evidence="12" id="KW-0479">Metal-binding</keyword>
<feature type="transmembrane region" description="Helical" evidence="12">
    <location>
        <begin position="198"/>
        <end position="218"/>
    </location>
</feature>
<gene>
    <name evidence="12 14" type="primary">mraY</name>
    <name evidence="14" type="ORF">CAXC1_330110</name>
</gene>
<dbReference type="PANTHER" id="PTHR22926:SF5">
    <property type="entry name" value="PHOSPHO-N-ACETYLMURAMOYL-PENTAPEPTIDE-TRANSFERASE HOMOLOG"/>
    <property type="match status" value="1"/>
</dbReference>
<evidence type="ECO:0000256" key="4">
    <source>
        <dbReference type="ARBA" id="ARBA00022679"/>
    </source>
</evidence>
<feature type="transmembrane region" description="Helical" evidence="12">
    <location>
        <begin position="304"/>
        <end position="322"/>
    </location>
</feature>
<comment type="catalytic activity">
    <reaction evidence="12">
        <text>UDP-N-acetyl-alpha-D-muramoyl-L-alanyl-gamma-D-glutamyl-meso-2,6-diaminopimeloyl-D-alanyl-D-alanine + di-trans,octa-cis-undecaprenyl phosphate = di-trans,octa-cis-undecaprenyl diphospho-N-acetyl-alpha-D-muramoyl-L-alanyl-D-glutamyl-meso-2,6-diaminopimeloyl-D-alanyl-D-alanine + UMP</text>
        <dbReference type="Rhea" id="RHEA:28386"/>
        <dbReference type="ChEBI" id="CHEBI:57865"/>
        <dbReference type="ChEBI" id="CHEBI:60392"/>
        <dbReference type="ChEBI" id="CHEBI:61386"/>
        <dbReference type="ChEBI" id="CHEBI:61387"/>
        <dbReference type="EC" id="2.7.8.13"/>
    </reaction>
</comment>
<feature type="transmembrane region" description="Helical" evidence="12">
    <location>
        <begin position="6"/>
        <end position="27"/>
    </location>
</feature>
<keyword evidence="3 12" id="KW-0132">Cell division</keyword>
<keyword evidence="12" id="KW-1003">Cell membrane</keyword>
<evidence type="ECO:0000256" key="13">
    <source>
        <dbReference type="NCBIfam" id="TIGR00445"/>
    </source>
</evidence>
<evidence type="ECO:0000256" key="3">
    <source>
        <dbReference type="ARBA" id="ARBA00022618"/>
    </source>
</evidence>
<evidence type="ECO:0000313" key="15">
    <source>
        <dbReference type="Proteomes" id="UP001314181"/>
    </source>
</evidence>
<organism evidence="14 15">
    <name type="scientific">Candidatus Xenohaliotis californiensis</name>
    <dbReference type="NCBI Taxonomy" id="84677"/>
    <lineage>
        <taxon>Bacteria</taxon>
        <taxon>Pseudomonadati</taxon>
        <taxon>Pseudomonadota</taxon>
        <taxon>Alphaproteobacteria</taxon>
        <taxon>Rickettsiales</taxon>
        <taxon>Anaplasmataceae</taxon>
        <taxon>Candidatus Xenohaliotis</taxon>
    </lineage>
</organism>
<dbReference type="InterPro" id="IPR003524">
    <property type="entry name" value="PNAcMuramoyl-5peptid_Trfase"/>
</dbReference>
<evidence type="ECO:0000313" key="14">
    <source>
        <dbReference type="EMBL" id="CAK8163350.1"/>
    </source>
</evidence>